<name>A0A5C5S5K7_9ACTN</name>
<comment type="caution">
    <text evidence="2">The sequence shown here is derived from an EMBL/GenBank/DDBJ whole genome shotgun (WGS) entry which is preliminary data.</text>
</comment>
<organism evidence="2 3">
    <name type="scientific">Tsukamurella conjunctivitidis</name>
    <dbReference type="NCBI Taxonomy" id="2592068"/>
    <lineage>
        <taxon>Bacteria</taxon>
        <taxon>Bacillati</taxon>
        <taxon>Actinomycetota</taxon>
        <taxon>Actinomycetes</taxon>
        <taxon>Mycobacteriales</taxon>
        <taxon>Tsukamurellaceae</taxon>
        <taxon>Tsukamurella</taxon>
    </lineage>
</organism>
<sequence>MLFPLLSTAIVIGVVIAVTRSFDRLAISGRFPQVALMYRKLVRWRIVGLIVGTLSAVIAPSIWILAIGFDDLAPLTIGVPSGFAIGYLACIALGERNAYTPVAEKRTATLNPRLTARYVSAPLSALTLASAAVTTIVAVTLLRFTNPRGMFIFSCDGQTPGDNVISWEARAGVRETLHSSSAGMTLAYIVVVALVAACAVLTSVKRPRPDVDLLASEEDDALRRATIRSALGMLLACLASVGSACTLAIATILNYPAPACAAPTWWSAVGTALQWSQLAWAALFVAGAALLASRPTTTRRTASIG</sequence>
<keyword evidence="1" id="KW-0472">Membrane</keyword>
<feature type="transmembrane region" description="Helical" evidence="1">
    <location>
        <begin position="44"/>
        <end position="66"/>
    </location>
</feature>
<feature type="transmembrane region" description="Helical" evidence="1">
    <location>
        <begin position="231"/>
        <end position="253"/>
    </location>
</feature>
<dbReference type="Proteomes" id="UP000319375">
    <property type="component" value="Unassembled WGS sequence"/>
</dbReference>
<proteinExistence type="predicted"/>
<keyword evidence="1" id="KW-1133">Transmembrane helix</keyword>
<dbReference type="RefSeq" id="WP_146485909.1">
    <property type="nucleotide sequence ID" value="NZ_VIGX01000002.1"/>
</dbReference>
<evidence type="ECO:0000256" key="1">
    <source>
        <dbReference type="SAM" id="Phobius"/>
    </source>
</evidence>
<keyword evidence="1" id="KW-0812">Transmembrane</keyword>
<keyword evidence="3" id="KW-1185">Reference proteome</keyword>
<feature type="transmembrane region" description="Helical" evidence="1">
    <location>
        <begin position="185"/>
        <end position="204"/>
    </location>
</feature>
<dbReference type="OrthoDB" id="9903579at2"/>
<reference evidence="2 3" key="1">
    <citation type="submission" date="2019-06" db="EMBL/GenBank/DDBJ databases">
        <title>Tsukamurella conjunctivitidis sp. nov., Tsukamurella assacharolytica sp. nov. and Tsukamurella sputae sp. nov. isolated from patients with conjunctivitis, bacteraemia (lymphoma) and respiratory infection (sputum) in Hong Kong.</title>
        <authorList>
            <person name="Teng J.L.L."/>
            <person name="Lee H.H."/>
            <person name="Fong J.Y.H."/>
            <person name="Fok K.M.N."/>
            <person name="Lau S.K.P."/>
            <person name="Woo P.C.Y."/>
        </authorList>
    </citation>
    <scope>NUCLEOTIDE SEQUENCE [LARGE SCALE GENOMIC DNA]</scope>
    <source>
        <strain evidence="2 3">HKU72</strain>
    </source>
</reference>
<evidence type="ECO:0000313" key="2">
    <source>
        <dbReference type="EMBL" id="TWS29933.1"/>
    </source>
</evidence>
<dbReference type="AlphaFoldDB" id="A0A5C5S5K7"/>
<feature type="transmembrane region" description="Helical" evidence="1">
    <location>
        <begin position="115"/>
        <end position="142"/>
    </location>
</feature>
<protein>
    <submittedName>
        <fullName evidence="2">Uncharacterized protein</fullName>
    </submittedName>
</protein>
<accession>A0A5C5S5K7</accession>
<evidence type="ECO:0000313" key="3">
    <source>
        <dbReference type="Proteomes" id="UP000319375"/>
    </source>
</evidence>
<dbReference type="EMBL" id="VIGX01000002">
    <property type="protein sequence ID" value="TWS29933.1"/>
    <property type="molecule type" value="Genomic_DNA"/>
</dbReference>
<feature type="transmembrane region" description="Helical" evidence="1">
    <location>
        <begin position="72"/>
        <end position="94"/>
    </location>
</feature>
<gene>
    <name evidence="2" type="ORF">FK530_05225</name>
</gene>
<feature type="transmembrane region" description="Helical" evidence="1">
    <location>
        <begin position="6"/>
        <end position="23"/>
    </location>
</feature>
<feature type="transmembrane region" description="Helical" evidence="1">
    <location>
        <begin position="273"/>
        <end position="292"/>
    </location>
</feature>